<dbReference type="AlphaFoldDB" id="A0A426YJ10"/>
<evidence type="ECO:0000313" key="1">
    <source>
        <dbReference type="EMBL" id="RRT51713.1"/>
    </source>
</evidence>
<gene>
    <name evidence="1" type="ORF">B296_00049783</name>
</gene>
<organism evidence="1 2">
    <name type="scientific">Ensete ventricosum</name>
    <name type="common">Abyssinian banana</name>
    <name type="synonym">Musa ensete</name>
    <dbReference type="NCBI Taxonomy" id="4639"/>
    <lineage>
        <taxon>Eukaryota</taxon>
        <taxon>Viridiplantae</taxon>
        <taxon>Streptophyta</taxon>
        <taxon>Embryophyta</taxon>
        <taxon>Tracheophyta</taxon>
        <taxon>Spermatophyta</taxon>
        <taxon>Magnoliopsida</taxon>
        <taxon>Liliopsida</taxon>
        <taxon>Zingiberales</taxon>
        <taxon>Musaceae</taxon>
        <taxon>Ensete</taxon>
    </lineage>
</organism>
<comment type="caution">
    <text evidence="1">The sequence shown here is derived from an EMBL/GenBank/DDBJ whole genome shotgun (WGS) entry which is preliminary data.</text>
</comment>
<dbReference type="EMBL" id="AMZH03012079">
    <property type="protein sequence ID" value="RRT51713.1"/>
    <property type="molecule type" value="Genomic_DNA"/>
</dbReference>
<reference evidence="1 2" key="1">
    <citation type="journal article" date="2014" name="Agronomy (Basel)">
        <title>A Draft Genome Sequence for Ensete ventricosum, the Drought-Tolerant Tree Against Hunger.</title>
        <authorList>
            <person name="Harrison J."/>
            <person name="Moore K.A."/>
            <person name="Paszkiewicz K."/>
            <person name="Jones T."/>
            <person name="Grant M."/>
            <person name="Ambacheew D."/>
            <person name="Muzemil S."/>
            <person name="Studholme D.J."/>
        </authorList>
    </citation>
    <scope>NUCLEOTIDE SEQUENCE [LARGE SCALE GENOMIC DNA]</scope>
</reference>
<dbReference type="Proteomes" id="UP000287651">
    <property type="component" value="Unassembled WGS sequence"/>
</dbReference>
<accession>A0A426YJ10</accession>
<name>A0A426YJ10_ENSVE</name>
<evidence type="ECO:0000313" key="2">
    <source>
        <dbReference type="Proteomes" id="UP000287651"/>
    </source>
</evidence>
<sequence length="76" mass="8853">MKIIMKYKESGGFQLELHRLGQATYEYGYRVVLARFRAQYPDLEIEEDQFASLANDDNEDMLDEVSFDDNPNLPST</sequence>
<proteinExistence type="predicted"/>
<protein>
    <submittedName>
        <fullName evidence="1">Uncharacterized protein</fullName>
    </submittedName>
</protein>